<keyword evidence="1" id="KW-0812">Transmembrane</keyword>
<organism evidence="2">
    <name type="scientific">hydrothermal vent metagenome</name>
    <dbReference type="NCBI Taxonomy" id="652676"/>
    <lineage>
        <taxon>unclassified sequences</taxon>
        <taxon>metagenomes</taxon>
        <taxon>ecological metagenomes</taxon>
    </lineage>
</organism>
<reference evidence="2" key="1">
    <citation type="submission" date="2018-06" db="EMBL/GenBank/DDBJ databases">
        <authorList>
            <person name="Zhirakovskaya E."/>
        </authorList>
    </citation>
    <scope>NUCLEOTIDE SEQUENCE</scope>
</reference>
<dbReference type="Pfam" id="PF07963">
    <property type="entry name" value="N_methyl"/>
    <property type="match status" value="1"/>
</dbReference>
<dbReference type="NCBIfam" id="TIGR02523">
    <property type="entry name" value="type_IV_pilV"/>
    <property type="match status" value="1"/>
</dbReference>
<evidence type="ECO:0000313" key="2">
    <source>
        <dbReference type="EMBL" id="VAW53050.1"/>
    </source>
</evidence>
<evidence type="ECO:0000256" key="1">
    <source>
        <dbReference type="SAM" id="Phobius"/>
    </source>
</evidence>
<gene>
    <name evidence="2" type="ORF">MNBD_GAMMA05-1953</name>
</gene>
<name>A0A3B0WKK6_9ZZZZ</name>
<dbReference type="InterPro" id="IPR012902">
    <property type="entry name" value="N_methyl_site"/>
</dbReference>
<dbReference type="AlphaFoldDB" id="A0A3B0WKK6"/>
<accession>A0A3B0WKK6</accession>
<dbReference type="InterPro" id="IPR013362">
    <property type="entry name" value="Pilus_4_PilV"/>
</dbReference>
<sequence length="164" mass="17539">MKQINTINRNRGFSLLEALIGFFILSIGMLGIASLQAVSLKVSQASVYNSVAMMKVDELFESMRANSTVLSAYVSAGTFNDCTGSTVCTPTQLAGDDVYWWKRNLKAGLPDAAIVVVAVTAATPPSRLAEVTIDVSWAERDKSSTGSVNKSYTTTANICTEIPC</sequence>
<proteinExistence type="predicted"/>
<dbReference type="PROSITE" id="PS00409">
    <property type="entry name" value="PROKAR_NTER_METHYL"/>
    <property type="match status" value="1"/>
</dbReference>
<feature type="transmembrane region" description="Helical" evidence="1">
    <location>
        <begin position="12"/>
        <end position="35"/>
    </location>
</feature>
<keyword evidence="1" id="KW-0472">Membrane</keyword>
<dbReference type="EMBL" id="UOFE01000031">
    <property type="protein sequence ID" value="VAW53050.1"/>
    <property type="molecule type" value="Genomic_DNA"/>
</dbReference>
<protein>
    <recommendedName>
        <fullName evidence="3">Type IV fimbrial biogenesis protein PilV</fullName>
    </recommendedName>
</protein>
<evidence type="ECO:0008006" key="3">
    <source>
        <dbReference type="Google" id="ProtNLM"/>
    </source>
</evidence>
<keyword evidence="1" id="KW-1133">Transmembrane helix</keyword>